<evidence type="ECO:0000313" key="2">
    <source>
        <dbReference type="Proteomes" id="UP000007472"/>
    </source>
</evidence>
<protein>
    <submittedName>
        <fullName evidence="1">Leucine rich repeat variant</fullName>
    </submittedName>
</protein>
<sequence>MNLEDIKLKLAKNNVTPSFLIKKLSNDENTYVRRMVAQREDLSQDLVEKLALDESIWVRGAIKKCYGITQEPEPQDLTM</sequence>
<dbReference type="SUPFAM" id="SSF48371">
    <property type="entry name" value="ARM repeat"/>
    <property type="match status" value="1"/>
</dbReference>
<organism evidence="1 2">
    <name type="scientific">Taylorella equigenitalis (strain MCE9)</name>
    <dbReference type="NCBI Taxonomy" id="937774"/>
    <lineage>
        <taxon>Bacteria</taxon>
        <taxon>Pseudomonadati</taxon>
        <taxon>Pseudomonadota</taxon>
        <taxon>Betaproteobacteria</taxon>
        <taxon>Burkholderiales</taxon>
        <taxon>Alcaligenaceae</taxon>
        <taxon>Taylorella</taxon>
    </lineage>
</organism>
<name>A0A654KGT1_TAYEM</name>
<evidence type="ECO:0000313" key="1">
    <source>
        <dbReference type="EMBL" id="ADU91086.1"/>
    </source>
</evidence>
<dbReference type="InterPro" id="IPR016024">
    <property type="entry name" value="ARM-type_fold"/>
</dbReference>
<dbReference type="EMBL" id="CP002456">
    <property type="protein sequence ID" value="ADU91086.1"/>
    <property type="molecule type" value="Genomic_DNA"/>
</dbReference>
<accession>A0A654KGT1</accession>
<dbReference type="AlphaFoldDB" id="A0A654KGT1"/>
<dbReference type="Gene3D" id="1.25.10.10">
    <property type="entry name" value="Leucine-rich Repeat Variant"/>
    <property type="match status" value="1"/>
</dbReference>
<dbReference type="KEGG" id="teq:TEQUI_0130"/>
<reference evidence="1 2" key="1">
    <citation type="journal article" date="2011" name="J. Bacteriol.">
        <title>Genome sequence of Taylorella equigenitalis MCE9, the causative agent of contagious equine metritis.</title>
        <authorList>
            <person name="Hebert L."/>
            <person name="Moumen B."/>
            <person name="Duquesne F."/>
            <person name="Breuil M.F."/>
            <person name="Laugier C."/>
            <person name="Batto J.M."/>
            <person name="Renault P."/>
            <person name="Petry S."/>
        </authorList>
    </citation>
    <scope>NUCLEOTIDE SEQUENCE [LARGE SCALE GENOMIC DNA]</scope>
    <source>
        <strain evidence="1 2">MCE9</strain>
    </source>
</reference>
<proteinExistence type="predicted"/>
<gene>
    <name evidence="1" type="ordered locus">TEQUI_0130</name>
</gene>
<dbReference type="Proteomes" id="UP000007472">
    <property type="component" value="Chromosome"/>
</dbReference>
<dbReference type="InterPro" id="IPR011989">
    <property type="entry name" value="ARM-like"/>
</dbReference>